<organism evidence="8 9">
    <name type="scientific">Vitis vinifera</name>
    <name type="common">Grape</name>
    <dbReference type="NCBI Taxonomy" id="29760"/>
    <lineage>
        <taxon>Eukaryota</taxon>
        <taxon>Viridiplantae</taxon>
        <taxon>Streptophyta</taxon>
        <taxon>Embryophyta</taxon>
        <taxon>Tracheophyta</taxon>
        <taxon>Spermatophyta</taxon>
        <taxon>Magnoliopsida</taxon>
        <taxon>eudicotyledons</taxon>
        <taxon>Gunneridae</taxon>
        <taxon>Pentapetalae</taxon>
        <taxon>rosids</taxon>
        <taxon>Vitales</taxon>
        <taxon>Vitaceae</taxon>
        <taxon>Viteae</taxon>
        <taxon>Vitis</taxon>
    </lineage>
</organism>
<dbReference type="Gene3D" id="2.40.330.10">
    <property type="entry name" value="DNA-binding pseudobarrel domain"/>
    <property type="match status" value="1"/>
</dbReference>
<dbReference type="Pfam" id="PF02362">
    <property type="entry name" value="B3"/>
    <property type="match status" value="1"/>
</dbReference>
<dbReference type="GO" id="GO:0003700">
    <property type="term" value="F:DNA-binding transcription factor activity"/>
    <property type="evidence" value="ECO:0007669"/>
    <property type="project" value="InterPro"/>
</dbReference>
<evidence type="ECO:0000256" key="5">
    <source>
        <dbReference type="ARBA" id="ARBA00023242"/>
    </source>
</evidence>
<keyword evidence="5" id="KW-0539">Nucleus</keyword>
<comment type="subcellular location">
    <subcellularLocation>
        <location evidence="1">Nucleus</location>
    </subcellularLocation>
</comment>
<dbReference type="InterPro" id="IPR015300">
    <property type="entry name" value="DNA-bd_pseudobarrel_sf"/>
</dbReference>
<dbReference type="InterPro" id="IPR044800">
    <property type="entry name" value="LEC2-like"/>
</dbReference>
<feature type="region of interest" description="Disordered" evidence="6">
    <location>
        <begin position="1"/>
        <end position="73"/>
    </location>
</feature>
<dbReference type="SMART" id="SM01019">
    <property type="entry name" value="B3"/>
    <property type="match status" value="1"/>
</dbReference>
<dbReference type="AlphaFoldDB" id="A0A438HHX3"/>
<dbReference type="SUPFAM" id="SSF101936">
    <property type="entry name" value="DNA-binding pseudobarrel domain"/>
    <property type="match status" value="1"/>
</dbReference>
<feature type="domain" description="TF-B3" evidence="7">
    <location>
        <begin position="85"/>
        <end position="185"/>
    </location>
</feature>
<keyword evidence="3" id="KW-0238">DNA-binding</keyword>
<dbReference type="CDD" id="cd10017">
    <property type="entry name" value="B3_DNA"/>
    <property type="match status" value="1"/>
</dbReference>
<dbReference type="Proteomes" id="UP000288805">
    <property type="component" value="Unassembled WGS sequence"/>
</dbReference>
<evidence type="ECO:0000256" key="2">
    <source>
        <dbReference type="ARBA" id="ARBA00023015"/>
    </source>
</evidence>
<dbReference type="PANTHER" id="PTHR31140">
    <property type="entry name" value="B3 DOMAIN-CONTAINING TRANSCRIPTION FACTOR ABI3"/>
    <property type="match status" value="1"/>
</dbReference>
<reference evidence="8 9" key="1">
    <citation type="journal article" date="2018" name="PLoS Genet.">
        <title>Population sequencing reveals clonal diversity and ancestral inbreeding in the grapevine cultivar Chardonnay.</title>
        <authorList>
            <person name="Roach M.J."/>
            <person name="Johnson D.L."/>
            <person name="Bohlmann J."/>
            <person name="van Vuuren H.J."/>
            <person name="Jones S.J."/>
            <person name="Pretorius I.S."/>
            <person name="Schmidt S.A."/>
            <person name="Borneman A.R."/>
        </authorList>
    </citation>
    <scope>NUCLEOTIDE SEQUENCE [LARGE SCALE GENOMIC DNA]</scope>
    <source>
        <strain evidence="9">cv. Chardonnay</strain>
        <tissue evidence="8">Leaf</tissue>
    </source>
</reference>
<dbReference type="PANTHER" id="PTHR31140:SF73">
    <property type="entry name" value="B3 DOMAIN-CONTAINING TRANSCRIPTION FACTOR FUS3"/>
    <property type="match status" value="1"/>
</dbReference>
<dbReference type="EMBL" id="QGNW01000220">
    <property type="protein sequence ID" value="RVW84061.1"/>
    <property type="molecule type" value="Genomic_DNA"/>
</dbReference>
<feature type="compositionally biased region" description="Low complexity" evidence="6">
    <location>
        <begin position="51"/>
        <end position="60"/>
    </location>
</feature>
<evidence type="ECO:0000256" key="1">
    <source>
        <dbReference type="ARBA" id="ARBA00004123"/>
    </source>
</evidence>
<evidence type="ECO:0000256" key="4">
    <source>
        <dbReference type="ARBA" id="ARBA00023163"/>
    </source>
</evidence>
<keyword evidence="4" id="KW-0804">Transcription</keyword>
<evidence type="ECO:0000313" key="9">
    <source>
        <dbReference type="Proteomes" id="UP000288805"/>
    </source>
</evidence>
<dbReference type="GO" id="GO:0003677">
    <property type="term" value="F:DNA binding"/>
    <property type="evidence" value="ECO:0007669"/>
    <property type="project" value="UniProtKB-KW"/>
</dbReference>
<protein>
    <submittedName>
        <fullName evidence="8">B3 domain-containing transcription factor FUS3</fullName>
    </submittedName>
</protein>
<evidence type="ECO:0000313" key="8">
    <source>
        <dbReference type="EMBL" id="RVW84061.1"/>
    </source>
</evidence>
<comment type="caution">
    <text evidence="8">The sequence shown here is derived from an EMBL/GenBank/DDBJ whole genome shotgun (WGS) entry which is preliminary data.</text>
</comment>
<proteinExistence type="predicted"/>
<sequence length="264" mass="29934">MEGGGRGRGEAVPIEEETVGASSPTASRVNRRRSGRGSSRRTASLNSLVYRGSSTSSSRPRPTPEQRRPVSPEVEVDSLRYSFLFQKELKYSDVSSTKRIVIPKALAETYLPTLYTIEGTLISMEDMDGLGTWTFRFRYWINNLTRMYVLENTGEFVRAHGLCANDFIILYKDNRSDKYVIRGSKSIYNACPQHMIEEDLDSQFEEDERNESKTSMTTNEIGIFSSHSSILLDDAPKFSSASLLDFPRRMPSFESLDLSLEDFK</sequence>
<feature type="compositionally biased region" description="Basic residues" evidence="6">
    <location>
        <begin position="29"/>
        <end position="39"/>
    </location>
</feature>
<accession>A0A438HHX3</accession>
<dbReference type="GO" id="GO:0005634">
    <property type="term" value="C:nucleus"/>
    <property type="evidence" value="ECO:0007669"/>
    <property type="project" value="UniProtKB-SubCell"/>
</dbReference>
<evidence type="ECO:0000259" key="7">
    <source>
        <dbReference type="PROSITE" id="PS50863"/>
    </source>
</evidence>
<evidence type="ECO:0000256" key="3">
    <source>
        <dbReference type="ARBA" id="ARBA00023125"/>
    </source>
</evidence>
<dbReference type="InterPro" id="IPR003340">
    <property type="entry name" value="B3_DNA-bd"/>
</dbReference>
<keyword evidence="2" id="KW-0805">Transcription regulation</keyword>
<name>A0A438HHX3_VITVI</name>
<dbReference type="PROSITE" id="PS50863">
    <property type="entry name" value="B3"/>
    <property type="match status" value="1"/>
</dbReference>
<gene>
    <name evidence="8" type="primary">FUS3_1</name>
    <name evidence="8" type="ORF">CK203_040518</name>
</gene>
<evidence type="ECO:0000256" key="6">
    <source>
        <dbReference type="SAM" id="MobiDB-lite"/>
    </source>
</evidence>